<dbReference type="GO" id="GO:0016020">
    <property type="term" value="C:membrane"/>
    <property type="evidence" value="ECO:0007669"/>
    <property type="project" value="TreeGrafter"/>
</dbReference>
<dbReference type="GO" id="GO:0070006">
    <property type="term" value="F:metalloaminopeptidase activity"/>
    <property type="evidence" value="ECO:0007669"/>
    <property type="project" value="TreeGrafter"/>
</dbReference>
<evidence type="ECO:0000313" key="2">
    <source>
        <dbReference type="EMBL" id="RUR32181.1"/>
    </source>
</evidence>
<dbReference type="GO" id="GO:0042277">
    <property type="term" value="F:peptide binding"/>
    <property type="evidence" value="ECO:0007669"/>
    <property type="project" value="TreeGrafter"/>
</dbReference>
<keyword evidence="3" id="KW-1185">Reference proteome</keyword>
<comment type="caution">
    <text evidence="2">The sequence shown here is derived from an EMBL/GenBank/DDBJ whole genome shotgun (WGS) entry which is preliminary data.</text>
</comment>
<dbReference type="Pfam" id="PF01433">
    <property type="entry name" value="Peptidase_M1"/>
    <property type="match status" value="1"/>
</dbReference>
<dbReference type="GO" id="GO:0005737">
    <property type="term" value="C:cytoplasm"/>
    <property type="evidence" value="ECO:0007669"/>
    <property type="project" value="TreeGrafter"/>
</dbReference>
<dbReference type="OrthoDB" id="9762302at2"/>
<gene>
    <name evidence="2" type="ORF">ELY33_06135</name>
</gene>
<organism evidence="2 3">
    <name type="scientific">Vreelandella andesensis</name>
    <dbReference type="NCBI Taxonomy" id="447567"/>
    <lineage>
        <taxon>Bacteria</taxon>
        <taxon>Pseudomonadati</taxon>
        <taxon>Pseudomonadota</taxon>
        <taxon>Gammaproteobacteria</taxon>
        <taxon>Oceanospirillales</taxon>
        <taxon>Halomonadaceae</taxon>
        <taxon>Vreelandella</taxon>
    </lineage>
</organism>
<proteinExistence type="predicted"/>
<dbReference type="Proteomes" id="UP000287336">
    <property type="component" value="Unassembled WGS sequence"/>
</dbReference>
<dbReference type="Gene3D" id="1.10.390.10">
    <property type="entry name" value="Neutral Protease Domain 2"/>
    <property type="match status" value="1"/>
</dbReference>
<dbReference type="EMBL" id="RZHG01000011">
    <property type="protein sequence ID" value="RUR32181.1"/>
    <property type="molecule type" value="Genomic_DNA"/>
</dbReference>
<accession>A0A433KRH4</accession>
<evidence type="ECO:0000259" key="1">
    <source>
        <dbReference type="Pfam" id="PF01433"/>
    </source>
</evidence>
<dbReference type="SUPFAM" id="SSF55486">
    <property type="entry name" value="Metalloproteases ('zincins'), catalytic domain"/>
    <property type="match status" value="1"/>
</dbReference>
<protein>
    <submittedName>
        <fullName evidence="2">M1 family peptidase</fullName>
    </submittedName>
</protein>
<dbReference type="PANTHER" id="PTHR11533">
    <property type="entry name" value="PROTEASE M1 ZINC METALLOPROTEASE"/>
    <property type="match status" value="1"/>
</dbReference>
<dbReference type="GO" id="GO:0008270">
    <property type="term" value="F:zinc ion binding"/>
    <property type="evidence" value="ECO:0007669"/>
    <property type="project" value="InterPro"/>
</dbReference>
<dbReference type="AlphaFoldDB" id="A0A433KRH4"/>
<sequence length="672" mass="74481">MFQCRGYRSPLLWLSSLSTLLWLLMAGFAWGESSKAPAERTLFIQFDPATRSLQGELRQPLLTKSRFRLLEGLALTTALRGDEELTVIQESDGYWQLPQATSKADSTTPITLRWEGMLPATQPGSRHQIAIEGSLLPTRAGWYPDLSDTAMPLVLTVSVPDGQLTVATGSLVEEQRTRDNHYVARFYHPNTRDVDIATGPWQLRKREVGGVTLRTLFPETLNAAFGETYLQHAAEQLTLFQARLGPLPYKSFSIAATPAPVGLAFPGFTLLGERVIPLPFIPSTSLPHELMHAWWGAGVNIDYPSGNWAEALTTYLADYALAEQRGEAETVRRRWLADLAALPNSQEVALAAFRGAPDSAGRLIGYQHGAMLFHMLRQRIGDEAFDRGLRHLANEWMHRTADWQALIDAFSMASGESQQAFFTAWLTRPGRPTLHIESVQTETHDDGYRISGTLVQSGQHAPWPMEIPLVVSTEEGSVYVRQPMHDTHQPFELHLAARPRSLEIDPGADLLRHPGPTPAILRQLMLDPTTQVLALNDTLYPLARQVLGRDAESLASPIQLQREEQPPLLVIGTTEELNEWHRRNALPAPPQPMASAGEARFWMAPGTRIGLLSGNDVAAITQLAASLRHHGQQSYVIQRQAVQGQNVDTSQAGRWPADASPLTMSFTATDFR</sequence>
<dbReference type="GO" id="GO:0043171">
    <property type="term" value="P:peptide catabolic process"/>
    <property type="evidence" value="ECO:0007669"/>
    <property type="project" value="TreeGrafter"/>
</dbReference>
<dbReference type="InterPro" id="IPR027268">
    <property type="entry name" value="Peptidase_M4/M1_CTD_sf"/>
</dbReference>
<dbReference type="GO" id="GO:0005615">
    <property type="term" value="C:extracellular space"/>
    <property type="evidence" value="ECO:0007669"/>
    <property type="project" value="TreeGrafter"/>
</dbReference>
<name>A0A433KRH4_9GAMM</name>
<dbReference type="PANTHER" id="PTHR11533:SF174">
    <property type="entry name" value="PUROMYCIN-SENSITIVE AMINOPEPTIDASE-RELATED"/>
    <property type="match status" value="1"/>
</dbReference>
<dbReference type="RefSeq" id="WP_126945506.1">
    <property type="nucleotide sequence ID" value="NZ_RZHG01000011.1"/>
</dbReference>
<evidence type="ECO:0000313" key="3">
    <source>
        <dbReference type="Proteomes" id="UP000287336"/>
    </source>
</evidence>
<feature type="domain" description="Peptidase M1 membrane alanine aminopeptidase" evidence="1">
    <location>
        <begin position="288"/>
        <end position="425"/>
    </location>
</feature>
<dbReference type="InterPro" id="IPR014782">
    <property type="entry name" value="Peptidase_M1_dom"/>
</dbReference>
<dbReference type="InterPro" id="IPR050344">
    <property type="entry name" value="Peptidase_M1_aminopeptidases"/>
</dbReference>
<reference evidence="2 3" key="1">
    <citation type="submission" date="2018-12" db="EMBL/GenBank/DDBJ databases">
        <title>three novel Halomonas strain isolated from plants.</title>
        <authorList>
            <person name="Sun C."/>
        </authorList>
    </citation>
    <scope>NUCLEOTIDE SEQUENCE [LARGE SCALE GENOMIC DNA]</scope>
    <source>
        <strain evidence="2 3">DSM 19434</strain>
    </source>
</reference>